<dbReference type="NCBIfam" id="NF001220">
    <property type="entry name" value="PRK00194.1"/>
    <property type="match status" value="1"/>
</dbReference>
<evidence type="ECO:0000313" key="4">
    <source>
        <dbReference type="EMBL" id="BAT61082.1"/>
    </source>
</evidence>
<gene>
    <name evidence="4" type="ORF">GJW-30_1_03633</name>
</gene>
<dbReference type="AlphaFoldDB" id="A0A0S3PYP9"/>
<dbReference type="Gene3D" id="3.30.70.260">
    <property type="match status" value="1"/>
</dbReference>
<dbReference type="Proteomes" id="UP000236884">
    <property type="component" value="Chromosome"/>
</dbReference>
<sequence>MAKKPAKQAAKPKKSASPDALSGRAILTIIGADRVGIIAGMANTLADANVNILDISQSVIREFFTMIMMVDLAGASVTFEELTVRLNKAGSRLGVRVEIQREEIFKVMHRV</sequence>
<evidence type="ECO:0000313" key="5">
    <source>
        <dbReference type="Proteomes" id="UP000236884"/>
    </source>
</evidence>
<proteinExistence type="inferred from homology"/>
<comment type="similarity">
    <text evidence="1">Belongs to the UPF0237 family.</text>
</comment>
<dbReference type="InterPro" id="IPR002912">
    <property type="entry name" value="ACT_dom"/>
</dbReference>
<dbReference type="SUPFAM" id="SSF55021">
    <property type="entry name" value="ACT-like"/>
    <property type="match status" value="1"/>
</dbReference>
<name>A0A0S3PYP9_9BRAD</name>
<protein>
    <recommendedName>
        <fullName evidence="1">UPF0237 protein GJW-30_1_03633</fullName>
    </recommendedName>
</protein>
<feature type="domain" description="ACT" evidence="3">
    <location>
        <begin position="26"/>
        <end position="100"/>
    </location>
</feature>
<organism evidence="4 5">
    <name type="scientific">Variibacter gotjawalensis</name>
    <dbReference type="NCBI Taxonomy" id="1333996"/>
    <lineage>
        <taxon>Bacteria</taxon>
        <taxon>Pseudomonadati</taxon>
        <taxon>Pseudomonadota</taxon>
        <taxon>Alphaproteobacteria</taxon>
        <taxon>Hyphomicrobiales</taxon>
        <taxon>Nitrobacteraceae</taxon>
        <taxon>Variibacter</taxon>
    </lineage>
</organism>
<dbReference type="OrthoDB" id="9803078at2"/>
<evidence type="ECO:0000259" key="3">
    <source>
        <dbReference type="PROSITE" id="PS51671"/>
    </source>
</evidence>
<evidence type="ECO:0000256" key="2">
    <source>
        <dbReference type="SAM" id="MobiDB-lite"/>
    </source>
</evidence>
<dbReference type="InterPro" id="IPR050990">
    <property type="entry name" value="UPF0237/GcvR_regulator"/>
</dbReference>
<dbReference type="EMBL" id="AP014946">
    <property type="protein sequence ID" value="BAT61082.1"/>
    <property type="molecule type" value="Genomic_DNA"/>
</dbReference>
<accession>A0A0S3PYP9</accession>
<feature type="region of interest" description="Disordered" evidence="2">
    <location>
        <begin position="1"/>
        <end position="20"/>
    </location>
</feature>
<dbReference type="InterPro" id="IPR045865">
    <property type="entry name" value="ACT-like_dom_sf"/>
</dbReference>
<dbReference type="RefSeq" id="WP_096357822.1">
    <property type="nucleotide sequence ID" value="NZ_AP014946.1"/>
</dbReference>
<reference evidence="4 5" key="1">
    <citation type="submission" date="2015-08" db="EMBL/GenBank/DDBJ databases">
        <title>Investigation of the bacterial diversity of lava forest soil.</title>
        <authorList>
            <person name="Lee J.S."/>
        </authorList>
    </citation>
    <scope>NUCLEOTIDE SEQUENCE [LARGE SCALE GENOMIC DNA]</scope>
    <source>
        <strain evidence="4 5">GJW-30</strain>
    </source>
</reference>
<dbReference type="InterPro" id="IPR022986">
    <property type="entry name" value="UPF0237_ACT"/>
</dbReference>
<dbReference type="PANTHER" id="PTHR34875:SF6">
    <property type="entry name" value="UPF0237 PROTEIN MJ1558"/>
    <property type="match status" value="1"/>
</dbReference>
<dbReference type="HAMAP" id="MF_01054">
    <property type="entry name" value="UPF0237"/>
    <property type="match status" value="1"/>
</dbReference>
<dbReference type="Pfam" id="PF13740">
    <property type="entry name" value="ACT_6"/>
    <property type="match status" value="1"/>
</dbReference>
<dbReference type="KEGG" id="vgo:GJW-30_1_03633"/>
<keyword evidence="5" id="KW-1185">Reference proteome</keyword>
<dbReference type="CDD" id="cd04872">
    <property type="entry name" value="ACT_1ZPV"/>
    <property type="match status" value="1"/>
</dbReference>
<dbReference type="PROSITE" id="PS51671">
    <property type="entry name" value="ACT"/>
    <property type="match status" value="1"/>
</dbReference>
<feature type="compositionally biased region" description="Basic residues" evidence="2">
    <location>
        <begin position="1"/>
        <end position="14"/>
    </location>
</feature>
<dbReference type="PANTHER" id="PTHR34875">
    <property type="entry name" value="UPF0237 PROTEIN MJ1558"/>
    <property type="match status" value="1"/>
</dbReference>
<evidence type="ECO:0000256" key="1">
    <source>
        <dbReference type="HAMAP-Rule" id="MF_01054"/>
    </source>
</evidence>